<protein>
    <submittedName>
        <fullName evidence="1">Hypothetical_protein</fullName>
    </submittedName>
</protein>
<name>A0ABP1HEW4_9EUKA</name>
<dbReference type="Proteomes" id="UP001642409">
    <property type="component" value="Unassembled WGS sequence"/>
</dbReference>
<evidence type="ECO:0000313" key="1">
    <source>
        <dbReference type="EMBL" id="CAL5990895.1"/>
    </source>
</evidence>
<dbReference type="EMBL" id="CAXDID020000026">
    <property type="protein sequence ID" value="CAL5990895.1"/>
    <property type="molecule type" value="Genomic_DNA"/>
</dbReference>
<proteinExistence type="predicted"/>
<evidence type="ECO:0000313" key="2">
    <source>
        <dbReference type="Proteomes" id="UP001642409"/>
    </source>
</evidence>
<keyword evidence="2" id="KW-1185">Reference proteome</keyword>
<comment type="caution">
    <text evidence="1">The sequence shown here is derived from an EMBL/GenBank/DDBJ whole genome shotgun (WGS) entry which is preliminary data.</text>
</comment>
<gene>
    <name evidence="1" type="ORF">HINF_LOCUS11727</name>
</gene>
<organism evidence="1 2">
    <name type="scientific">Hexamita inflata</name>
    <dbReference type="NCBI Taxonomy" id="28002"/>
    <lineage>
        <taxon>Eukaryota</taxon>
        <taxon>Metamonada</taxon>
        <taxon>Diplomonadida</taxon>
        <taxon>Hexamitidae</taxon>
        <taxon>Hexamitinae</taxon>
        <taxon>Hexamita</taxon>
    </lineage>
</organism>
<reference evidence="1 2" key="1">
    <citation type="submission" date="2024-07" db="EMBL/GenBank/DDBJ databases">
        <authorList>
            <person name="Akdeniz Z."/>
        </authorList>
    </citation>
    <scope>NUCLEOTIDE SEQUENCE [LARGE SCALE GENOMIC DNA]</scope>
</reference>
<accession>A0ABP1HEW4</accession>
<sequence>MQRATMICNIANRYVYSNSYYNSFIQDIKLVLGAQDFSEQESIIIEQMFSLVKQKRQHLKMKTIQSQLTLLHIQENNKLIRKHNLKTATKHEYEIPFAVSDFMNLESSIDILNVYE</sequence>